<gene>
    <name evidence="2" type="ORF">A3B18_03315</name>
</gene>
<name>A0A1F5X366_9BACT</name>
<dbReference type="Proteomes" id="UP000178684">
    <property type="component" value="Unassembled WGS sequence"/>
</dbReference>
<evidence type="ECO:0000256" key="1">
    <source>
        <dbReference type="SAM" id="Phobius"/>
    </source>
</evidence>
<feature type="transmembrane region" description="Helical" evidence="1">
    <location>
        <begin position="7"/>
        <end position="25"/>
    </location>
</feature>
<accession>A0A1F5X366</accession>
<dbReference type="EMBL" id="MFIE01000021">
    <property type="protein sequence ID" value="OGF82365.1"/>
    <property type="molecule type" value="Genomic_DNA"/>
</dbReference>
<dbReference type="AlphaFoldDB" id="A0A1F5X366"/>
<organism evidence="2 3">
    <name type="scientific">Candidatus Giovannonibacteria bacterium RIFCSPLOWO2_01_FULL_46_13</name>
    <dbReference type="NCBI Taxonomy" id="1798352"/>
    <lineage>
        <taxon>Bacteria</taxon>
        <taxon>Candidatus Giovannoniibacteriota</taxon>
    </lineage>
</organism>
<evidence type="ECO:0000313" key="3">
    <source>
        <dbReference type="Proteomes" id="UP000178684"/>
    </source>
</evidence>
<dbReference type="Gene3D" id="2.60.120.560">
    <property type="entry name" value="Exo-inulinase, domain 1"/>
    <property type="match status" value="1"/>
</dbReference>
<sequence>MILKDRTGIIIIFLLFLLVSAGFFFNPSRDKEENLSREVLEETTASDKSRDAFWWLNSGGIFYAGRGGGETIQGELPAFSKWRIRYYLSNPEDTDSGKRPQNIFRLITKGHWRNLREEGYFLVTRPNNLNTSNRNASNGLLLLFRYQDEDNSYYAGLRVDGAAVIKKKKDGIYHTLAYEPVLTGNYERTSSPNLLPTGIWMGLKTEVRTLENNEVEIKLFSDIGRTGVWQLLLEVKDSGVGGAPILESGAGGIRTDFMDVQFSDFKIEEI</sequence>
<reference evidence="2 3" key="1">
    <citation type="journal article" date="2016" name="Nat. Commun.">
        <title>Thousands of microbial genomes shed light on interconnected biogeochemical processes in an aquifer system.</title>
        <authorList>
            <person name="Anantharaman K."/>
            <person name="Brown C.T."/>
            <person name="Hug L.A."/>
            <person name="Sharon I."/>
            <person name="Castelle C.J."/>
            <person name="Probst A.J."/>
            <person name="Thomas B.C."/>
            <person name="Singh A."/>
            <person name="Wilkins M.J."/>
            <person name="Karaoz U."/>
            <person name="Brodie E.L."/>
            <person name="Williams K.H."/>
            <person name="Hubbard S.S."/>
            <person name="Banfield J.F."/>
        </authorList>
    </citation>
    <scope>NUCLEOTIDE SEQUENCE [LARGE SCALE GENOMIC DNA]</scope>
</reference>
<protein>
    <recommendedName>
        <fullName evidence="4">3-keto-disaccharide hydrolase domain-containing protein</fullName>
    </recommendedName>
</protein>
<proteinExistence type="predicted"/>
<keyword evidence="1" id="KW-0812">Transmembrane</keyword>
<keyword evidence="1" id="KW-0472">Membrane</keyword>
<keyword evidence="1" id="KW-1133">Transmembrane helix</keyword>
<comment type="caution">
    <text evidence="2">The sequence shown here is derived from an EMBL/GenBank/DDBJ whole genome shotgun (WGS) entry which is preliminary data.</text>
</comment>
<evidence type="ECO:0008006" key="4">
    <source>
        <dbReference type="Google" id="ProtNLM"/>
    </source>
</evidence>
<evidence type="ECO:0000313" key="2">
    <source>
        <dbReference type="EMBL" id="OGF82365.1"/>
    </source>
</evidence>